<sequence>MSLLITSILFDVDDTLYDQQQPFRNAITSCFPQIARKDLTALYLRFRVHSDEQFGRVLANEWTLEHFRYYRLTHSLTDLGYFPITMEESCQFQLCYEQELDAITLHPEVESTLSYLSKLPIKLGIITNGPTDHQQKKLNQLQLTRWIKPEHMIISQATGYQKPELEIFQLAETAFALDPETTLYVGDNFDNDVVGCKKAGWQALWFNHRLRQAPNGLEDLPDVSITAFSQLQESIDALLQLPAYAYN</sequence>
<dbReference type="Gene3D" id="3.40.50.1000">
    <property type="entry name" value="HAD superfamily/HAD-like"/>
    <property type="match status" value="1"/>
</dbReference>
<dbReference type="Proteomes" id="UP000004835">
    <property type="component" value="Unassembled WGS sequence"/>
</dbReference>
<evidence type="ECO:0000256" key="2">
    <source>
        <dbReference type="ARBA" id="ARBA00022723"/>
    </source>
</evidence>
<dbReference type="InterPro" id="IPR051400">
    <property type="entry name" value="HAD-like_hydrolase"/>
</dbReference>
<protein>
    <submittedName>
        <fullName evidence="5">HAD hydrolase, family IA, variant 1</fullName>
    </submittedName>
</protein>
<proteinExistence type="predicted"/>
<evidence type="ECO:0000256" key="4">
    <source>
        <dbReference type="ARBA" id="ARBA00022842"/>
    </source>
</evidence>
<keyword evidence="2" id="KW-0479">Metal-binding</keyword>
<dbReference type="SFLD" id="SFLDS00003">
    <property type="entry name" value="Haloacid_Dehalogenase"/>
    <property type="match status" value="1"/>
</dbReference>
<dbReference type="AlphaFoldDB" id="F0EN20"/>
<comment type="caution">
    <text evidence="5">The sequence shown here is derived from an EMBL/GenBank/DDBJ whole genome shotgun (WGS) entry which is preliminary data.</text>
</comment>
<dbReference type="GO" id="GO:0016791">
    <property type="term" value="F:phosphatase activity"/>
    <property type="evidence" value="ECO:0007669"/>
    <property type="project" value="TreeGrafter"/>
</dbReference>
<comment type="cofactor">
    <cofactor evidence="1">
        <name>Mg(2+)</name>
        <dbReference type="ChEBI" id="CHEBI:18420"/>
    </cofactor>
</comment>
<dbReference type="SFLD" id="SFLDG01129">
    <property type="entry name" value="C1.5:_HAD__Beta-PGM__Phosphata"/>
    <property type="match status" value="1"/>
</dbReference>
<dbReference type="InterPro" id="IPR036412">
    <property type="entry name" value="HAD-like_sf"/>
</dbReference>
<dbReference type="PANTHER" id="PTHR46470">
    <property type="entry name" value="N-ACYLNEURAMINATE-9-PHOSPHATASE"/>
    <property type="match status" value="1"/>
</dbReference>
<keyword evidence="3 5" id="KW-0378">Hydrolase</keyword>
<dbReference type="InterPro" id="IPR023214">
    <property type="entry name" value="HAD_sf"/>
</dbReference>
<dbReference type="Pfam" id="PF00702">
    <property type="entry name" value="Hydrolase"/>
    <property type="match status" value="1"/>
</dbReference>
<evidence type="ECO:0000256" key="1">
    <source>
        <dbReference type="ARBA" id="ARBA00001946"/>
    </source>
</evidence>
<keyword evidence="4" id="KW-0460">Magnesium</keyword>
<dbReference type="GO" id="GO:0044281">
    <property type="term" value="P:small molecule metabolic process"/>
    <property type="evidence" value="ECO:0007669"/>
    <property type="project" value="UniProtKB-ARBA"/>
</dbReference>
<dbReference type="SUPFAM" id="SSF56784">
    <property type="entry name" value="HAD-like"/>
    <property type="match status" value="1"/>
</dbReference>
<dbReference type="InterPro" id="IPR006439">
    <property type="entry name" value="HAD-SF_hydro_IA"/>
</dbReference>
<dbReference type="NCBIfam" id="TIGR01549">
    <property type="entry name" value="HAD-SF-IA-v1"/>
    <property type="match status" value="1"/>
</dbReference>
<evidence type="ECO:0000313" key="5">
    <source>
        <dbReference type="EMBL" id="EGC68532.1"/>
    </source>
</evidence>
<organism evidence="5 6">
    <name type="scientific">Enterococcus casseliflavus ATCC 12755</name>
    <dbReference type="NCBI Taxonomy" id="888066"/>
    <lineage>
        <taxon>Bacteria</taxon>
        <taxon>Bacillati</taxon>
        <taxon>Bacillota</taxon>
        <taxon>Bacilli</taxon>
        <taxon>Lactobacillales</taxon>
        <taxon>Enterococcaceae</taxon>
        <taxon>Enterococcus</taxon>
    </lineage>
</organism>
<dbReference type="HOGENOM" id="CLU_045011_8_1_9"/>
<dbReference type="PRINTS" id="PR00413">
    <property type="entry name" value="HADHALOGNASE"/>
</dbReference>
<dbReference type="GO" id="GO:0046872">
    <property type="term" value="F:metal ion binding"/>
    <property type="evidence" value="ECO:0007669"/>
    <property type="project" value="UniProtKB-KW"/>
</dbReference>
<reference evidence="5 6" key="1">
    <citation type="submission" date="2011-01" db="EMBL/GenBank/DDBJ databases">
        <authorList>
            <person name="Muzny D."/>
            <person name="Qin X."/>
            <person name="Deng J."/>
            <person name="Jiang H."/>
            <person name="Liu Y."/>
            <person name="Qu J."/>
            <person name="Song X.-Z."/>
            <person name="Zhang L."/>
            <person name="Thornton R."/>
            <person name="Coyle M."/>
            <person name="Francisco L."/>
            <person name="Jackson L."/>
            <person name="Javaid M."/>
            <person name="Korchina V."/>
            <person name="Kovar C."/>
            <person name="Mata R."/>
            <person name="Mathew T."/>
            <person name="Ngo R."/>
            <person name="Nguyen L."/>
            <person name="Nguyen N."/>
            <person name="Okwuonu G."/>
            <person name="Ongeri F."/>
            <person name="Pham C."/>
            <person name="Simmons D."/>
            <person name="Wilczek-Boney K."/>
            <person name="Hale W."/>
            <person name="Jakkamsetti A."/>
            <person name="Pham P."/>
            <person name="Ruth R."/>
            <person name="San Lucas F."/>
            <person name="Warren J."/>
            <person name="Zhang J."/>
            <person name="Zhao Z."/>
            <person name="Zhou C."/>
            <person name="Zhu D."/>
            <person name="Lee S."/>
            <person name="Bess C."/>
            <person name="Blankenburg K."/>
            <person name="Forbes L."/>
            <person name="Fu Q."/>
            <person name="Gubbala S."/>
            <person name="Hirani K."/>
            <person name="Jayaseelan J.C."/>
            <person name="Lara F."/>
            <person name="Munidasa M."/>
            <person name="Palculict T."/>
            <person name="Patil S."/>
            <person name="Pu L.-L."/>
            <person name="Saada N."/>
            <person name="Tang L."/>
            <person name="Weissenberger G."/>
            <person name="Zhu Y."/>
            <person name="Hemphill L."/>
            <person name="Shang Y."/>
            <person name="Youmans B."/>
            <person name="Ayvaz T."/>
            <person name="Ross M."/>
            <person name="Santibanez J."/>
            <person name="Aqrawi P."/>
            <person name="Gross S."/>
            <person name="Joshi V."/>
            <person name="Fowler G."/>
            <person name="Nazareth L."/>
            <person name="Reid J."/>
            <person name="Worley K."/>
            <person name="Petrosino J."/>
            <person name="Highlander S."/>
            <person name="Gibbs R."/>
        </authorList>
    </citation>
    <scope>NUCLEOTIDE SEQUENCE [LARGE SCALE GENOMIC DNA]</scope>
    <source>
        <strain evidence="5 6">ATCC 12755</strain>
    </source>
</reference>
<dbReference type="EMBL" id="AEWT01000027">
    <property type="protein sequence ID" value="EGC68532.1"/>
    <property type="molecule type" value="Genomic_DNA"/>
</dbReference>
<evidence type="ECO:0000256" key="3">
    <source>
        <dbReference type="ARBA" id="ARBA00022801"/>
    </source>
</evidence>
<accession>F0EN20</accession>
<gene>
    <name evidence="5" type="ORF">HMPREF9087_2812</name>
</gene>
<dbReference type="PANTHER" id="PTHR46470:SF2">
    <property type="entry name" value="GLYCERALDEHYDE 3-PHOSPHATE PHOSPHATASE"/>
    <property type="match status" value="1"/>
</dbReference>
<evidence type="ECO:0000313" key="6">
    <source>
        <dbReference type="Proteomes" id="UP000004835"/>
    </source>
</evidence>
<dbReference type="Gene3D" id="1.20.120.710">
    <property type="entry name" value="Haloacid dehalogenase hydrolase-like domain"/>
    <property type="match status" value="1"/>
</dbReference>
<name>F0EN20_ENTCA</name>